<keyword evidence="7" id="KW-1185">Reference proteome</keyword>
<feature type="binding site" evidence="5">
    <location>
        <position position="532"/>
    </location>
    <ligand>
        <name>Fe cation</name>
        <dbReference type="ChEBI" id="CHEBI:24875"/>
        <note>catalytic</note>
    </ligand>
</feature>
<comment type="cofactor">
    <cofactor evidence="5">
        <name>Fe(2+)</name>
        <dbReference type="ChEBI" id="CHEBI:29033"/>
    </cofactor>
    <text evidence="5">Binds 1 Fe(2+) ion per subunit.</text>
</comment>
<keyword evidence="2 5" id="KW-0479">Metal-binding</keyword>
<dbReference type="Pfam" id="PF03055">
    <property type="entry name" value="RPE65"/>
    <property type="match status" value="1"/>
</dbReference>
<organism evidence="6 7">
    <name type="scientific">Cherax quadricarinatus</name>
    <name type="common">Australian red claw crayfish</name>
    <dbReference type="NCBI Taxonomy" id="27406"/>
    <lineage>
        <taxon>Eukaryota</taxon>
        <taxon>Metazoa</taxon>
        <taxon>Ecdysozoa</taxon>
        <taxon>Arthropoda</taxon>
        <taxon>Crustacea</taxon>
        <taxon>Multicrustacea</taxon>
        <taxon>Malacostraca</taxon>
        <taxon>Eumalacostraca</taxon>
        <taxon>Eucarida</taxon>
        <taxon>Decapoda</taxon>
        <taxon>Pleocyemata</taxon>
        <taxon>Astacidea</taxon>
        <taxon>Parastacoidea</taxon>
        <taxon>Parastacidae</taxon>
        <taxon>Cherax</taxon>
    </lineage>
</organism>
<dbReference type="GO" id="GO:0010436">
    <property type="term" value="F:carotenoid dioxygenase activity"/>
    <property type="evidence" value="ECO:0007669"/>
    <property type="project" value="TreeGrafter"/>
</dbReference>
<feature type="binding site" evidence="5">
    <location>
        <position position="254"/>
    </location>
    <ligand>
        <name>Fe cation</name>
        <dbReference type="ChEBI" id="CHEBI:24875"/>
        <note>catalytic</note>
    </ligand>
</feature>
<evidence type="ECO:0000256" key="4">
    <source>
        <dbReference type="ARBA" id="ARBA00023004"/>
    </source>
</evidence>
<gene>
    <name evidence="6" type="ORF">OTU49_003582</name>
</gene>
<evidence type="ECO:0000313" key="7">
    <source>
        <dbReference type="Proteomes" id="UP001445076"/>
    </source>
</evidence>
<feature type="binding site" evidence="5">
    <location>
        <position position="324"/>
    </location>
    <ligand>
        <name>Fe cation</name>
        <dbReference type="ChEBI" id="CHEBI:24875"/>
        <note>catalytic</note>
    </ligand>
</feature>
<protein>
    <submittedName>
        <fullName evidence="6">Uncharacterized protein</fullName>
    </submittedName>
</protein>
<proteinExistence type="inferred from homology"/>
<dbReference type="GO" id="GO:0046872">
    <property type="term" value="F:metal ion binding"/>
    <property type="evidence" value="ECO:0007669"/>
    <property type="project" value="UniProtKB-KW"/>
</dbReference>
<feature type="binding site" evidence="5">
    <location>
        <position position="200"/>
    </location>
    <ligand>
        <name>Fe cation</name>
        <dbReference type="ChEBI" id="CHEBI:24875"/>
        <note>catalytic</note>
    </ligand>
</feature>
<name>A0AAW0XI44_CHEQU</name>
<accession>A0AAW0XI44</accession>
<comment type="caution">
    <text evidence="6">The sequence shown here is derived from an EMBL/GenBank/DDBJ whole genome shotgun (WGS) entry which is preliminary data.</text>
</comment>
<evidence type="ECO:0000256" key="3">
    <source>
        <dbReference type="ARBA" id="ARBA00023002"/>
    </source>
</evidence>
<reference evidence="6 7" key="1">
    <citation type="journal article" date="2024" name="BMC Genomics">
        <title>Genome assembly of redclaw crayfish (Cherax quadricarinatus) provides insights into its immune adaptation and hypoxia tolerance.</title>
        <authorList>
            <person name="Liu Z."/>
            <person name="Zheng J."/>
            <person name="Li H."/>
            <person name="Fang K."/>
            <person name="Wang S."/>
            <person name="He J."/>
            <person name="Zhou D."/>
            <person name="Weng S."/>
            <person name="Chi M."/>
            <person name="Gu Z."/>
            <person name="He J."/>
            <person name="Li F."/>
            <person name="Wang M."/>
        </authorList>
    </citation>
    <scope>NUCLEOTIDE SEQUENCE [LARGE SCALE GENOMIC DNA]</scope>
    <source>
        <strain evidence="6">ZL_2023a</strain>
    </source>
</reference>
<evidence type="ECO:0000256" key="1">
    <source>
        <dbReference type="ARBA" id="ARBA00006787"/>
    </source>
</evidence>
<evidence type="ECO:0000313" key="6">
    <source>
        <dbReference type="EMBL" id="KAK8739330.1"/>
    </source>
</evidence>
<dbReference type="EMBL" id="JARKIK010000037">
    <property type="protein sequence ID" value="KAK8739330.1"/>
    <property type="molecule type" value="Genomic_DNA"/>
</dbReference>
<dbReference type="GO" id="GO:0016121">
    <property type="term" value="P:carotene catabolic process"/>
    <property type="evidence" value="ECO:0007669"/>
    <property type="project" value="TreeGrafter"/>
</dbReference>
<evidence type="ECO:0000256" key="2">
    <source>
        <dbReference type="ARBA" id="ARBA00022723"/>
    </source>
</evidence>
<evidence type="ECO:0000256" key="5">
    <source>
        <dbReference type="PIRSR" id="PIRSR604294-1"/>
    </source>
</evidence>
<comment type="similarity">
    <text evidence="1">Belongs to the carotenoid oxygenase family.</text>
</comment>
<feature type="non-terminal residue" evidence="6">
    <location>
        <position position="1"/>
    </location>
</feature>
<dbReference type="InterPro" id="IPR004294">
    <property type="entry name" value="Carotenoid_Oase"/>
</dbReference>
<dbReference type="AlphaFoldDB" id="A0AAW0XI44"/>
<dbReference type="PANTHER" id="PTHR10543:SF24">
    <property type="entry name" value="CAROTENOID ISOMEROOXYGENASE"/>
    <property type="match status" value="1"/>
</dbReference>
<keyword evidence="4 5" id="KW-0408">Iron</keyword>
<dbReference type="PANTHER" id="PTHR10543">
    <property type="entry name" value="BETA-CAROTENE DIOXYGENASE"/>
    <property type="match status" value="1"/>
</dbReference>
<dbReference type="GO" id="GO:0042574">
    <property type="term" value="P:retinal metabolic process"/>
    <property type="evidence" value="ECO:0007669"/>
    <property type="project" value="TreeGrafter"/>
</dbReference>
<sequence length="541" mass="60375">YLARHLMVQELVFQGDPTSWKIMDSNCGKYDFSVLCRHCDNECSDAVPCQLTGTLPEWLKGQLIYNGPGLTKVGKNEFCHAFDASALLQKFEISNGMVKYSSRFVRSKTYEQNQAAGTITRAEFGTPAPASKGMFSRLLDAMDPEKMFSDNALVSVIGIGEHHFAMCETPFMLQINPDNLDTKERINVNKRYGLMTQSPHPIVASDGVYTVGQGVGVTGPKYNILRFPLDGNLKEGKIVASVPARWRLSPAYMHSMAMTENYAVLIEQPLAVSLSELLSDIVSNAPFIAGLKWHNEPVLIHIVDRKTWKQVKTRYVADPFFFMHIANAYEDGEHIVLDVPTYKDSSILHNMFINTLREQRGKNTQDYVDSFKSTLHRFVIPLNTKGKDKLITLPGTSCTASWSGNEILLQREKLTQIPLENPCINPKKRALKHQYLWAMGPDPNGGDSGFVMKLDIASGEKFMFMEDNIYCAAPEFVAKPEATNEDDGVILLQCINSQDENKAYLLVLNASDMTEICRASVTTASAVPMPLHGHYIPVTGQ</sequence>
<dbReference type="Proteomes" id="UP001445076">
    <property type="component" value="Unassembled WGS sequence"/>
</dbReference>
<dbReference type="GO" id="GO:0003834">
    <property type="term" value="F:beta-carotene 15,15'-dioxygenase activity"/>
    <property type="evidence" value="ECO:0007669"/>
    <property type="project" value="TreeGrafter"/>
</dbReference>
<keyword evidence="3" id="KW-0560">Oxidoreductase</keyword>